<evidence type="ECO:0000313" key="1">
    <source>
        <dbReference type="EMBL" id="KAF2399392.1"/>
    </source>
</evidence>
<protein>
    <submittedName>
        <fullName evidence="1">Uncharacterized protein</fullName>
    </submittedName>
</protein>
<evidence type="ECO:0000313" key="2">
    <source>
        <dbReference type="Proteomes" id="UP000799640"/>
    </source>
</evidence>
<keyword evidence="2" id="KW-1185">Reference proteome</keyword>
<dbReference type="EMBL" id="ML996697">
    <property type="protein sequence ID" value="KAF2399392.1"/>
    <property type="molecule type" value="Genomic_DNA"/>
</dbReference>
<name>A0A6G1HTR2_9PEZI</name>
<organism evidence="1 2">
    <name type="scientific">Trichodelitschia bisporula</name>
    <dbReference type="NCBI Taxonomy" id="703511"/>
    <lineage>
        <taxon>Eukaryota</taxon>
        <taxon>Fungi</taxon>
        <taxon>Dikarya</taxon>
        <taxon>Ascomycota</taxon>
        <taxon>Pezizomycotina</taxon>
        <taxon>Dothideomycetes</taxon>
        <taxon>Dothideomycetes incertae sedis</taxon>
        <taxon>Phaeotrichales</taxon>
        <taxon>Phaeotrichaceae</taxon>
        <taxon>Trichodelitschia</taxon>
    </lineage>
</organism>
<dbReference type="Proteomes" id="UP000799640">
    <property type="component" value="Unassembled WGS sequence"/>
</dbReference>
<dbReference type="AlphaFoldDB" id="A0A6G1HTR2"/>
<sequence length="245" mass="26603">MVTGLKEDGSTVRHAYRKLHHKIKKPLTRQLRHSPALIALSDAQTHQSNPRTCRCGHQAREASHNSAFLHPQAASPNTLIPLPAPKPLPVPQSIRRGLVLRPAWPPYHVRHPFWAIVALLSASFPSSLRFSATSLLFHTAPLPNSVAAPLAPSTRVVLTHIPPYRISCCSLSSFPCSSLLHFSTPIPSKPFLHSACSSLTVGQGLHPTPPDSPLWYDSLRPIVALPPQQNPVVPGPTATINSCAQ</sequence>
<reference evidence="1" key="1">
    <citation type="journal article" date="2020" name="Stud. Mycol.">
        <title>101 Dothideomycetes genomes: a test case for predicting lifestyles and emergence of pathogens.</title>
        <authorList>
            <person name="Haridas S."/>
            <person name="Albert R."/>
            <person name="Binder M."/>
            <person name="Bloem J."/>
            <person name="Labutti K."/>
            <person name="Salamov A."/>
            <person name="Andreopoulos B."/>
            <person name="Baker S."/>
            <person name="Barry K."/>
            <person name="Bills G."/>
            <person name="Bluhm B."/>
            <person name="Cannon C."/>
            <person name="Castanera R."/>
            <person name="Culley D."/>
            <person name="Daum C."/>
            <person name="Ezra D."/>
            <person name="Gonzalez J."/>
            <person name="Henrissat B."/>
            <person name="Kuo A."/>
            <person name="Liang C."/>
            <person name="Lipzen A."/>
            <person name="Lutzoni F."/>
            <person name="Magnuson J."/>
            <person name="Mondo S."/>
            <person name="Nolan M."/>
            <person name="Ohm R."/>
            <person name="Pangilinan J."/>
            <person name="Park H.-J."/>
            <person name="Ramirez L."/>
            <person name="Alfaro M."/>
            <person name="Sun H."/>
            <person name="Tritt A."/>
            <person name="Yoshinaga Y."/>
            <person name="Zwiers L.-H."/>
            <person name="Turgeon B."/>
            <person name="Goodwin S."/>
            <person name="Spatafora J."/>
            <person name="Crous P."/>
            <person name="Grigoriev I."/>
        </authorList>
    </citation>
    <scope>NUCLEOTIDE SEQUENCE</scope>
    <source>
        <strain evidence="1">CBS 262.69</strain>
    </source>
</reference>
<gene>
    <name evidence="1" type="ORF">EJ06DRAFT_49641</name>
</gene>
<accession>A0A6G1HTR2</accession>
<proteinExistence type="predicted"/>